<dbReference type="AlphaFoldDB" id="A0A1I5XI36"/>
<accession>A0A1I5XI36</accession>
<dbReference type="Proteomes" id="UP000183413">
    <property type="component" value="Unassembled WGS sequence"/>
</dbReference>
<dbReference type="RefSeq" id="WP_075024679.1">
    <property type="nucleotide sequence ID" value="NZ_FOVH01000027.1"/>
</dbReference>
<evidence type="ECO:0000313" key="1">
    <source>
        <dbReference type="EMBL" id="SFQ31600.1"/>
    </source>
</evidence>
<dbReference type="EMBL" id="FOVH01000027">
    <property type="protein sequence ID" value="SFQ31600.1"/>
    <property type="molecule type" value="Genomic_DNA"/>
</dbReference>
<dbReference type="STRING" id="1993.SAMN04489713_12715"/>
<dbReference type="InParanoid" id="A0A1I5XI36"/>
<proteinExistence type="predicted"/>
<reference evidence="1 2" key="1">
    <citation type="submission" date="2016-10" db="EMBL/GenBank/DDBJ databases">
        <authorList>
            <person name="de Groot N.N."/>
        </authorList>
    </citation>
    <scope>NUCLEOTIDE SEQUENCE [LARGE SCALE GENOMIC DNA]</scope>
    <source>
        <strain evidence="1 2">DSM 43067</strain>
    </source>
</reference>
<keyword evidence="2" id="KW-1185">Reference proteome</keyword>
<evidence type="ECO:0000313" key="2">
    <source>
        <dbReference type="Proteomes" id="UP000183413"/>
    </source>
</evidence>
<gene>
    <name evidence="1" type="ORF">SAMN04489713_12715</name>
</gene>
<organism evidence="1 2">
    <name type="scientific">Actinomadura madurae</name>
    <dbReference type="NCBI Taxonomy" id="1993"/>
    <lineage>
        <taxon>Bacteria</taxon>
        <taxon>Bacillati</taxon>
        <taxon>Actinomycetota</taxon>
        <taxon>Actinomycetes</taxon>
        <taxon>Streptosporangiales</taxon>
        <taxon>Thermomonosporaceae</taxon>
        <taxon>Actinomadura</taxon>
    </lineage>
</organism>
<name>A0A1I5XI36_9ACTN</name>
<dbReference type="eggNOG" id="COG1670">
    <property type="taxonomic scope" value="Bacteria"/>
</dbReference>
<sequence length="160" mass="18249">MFKSPRKAADGAFLPEDFVVPTLVAGPDFQIRPITVHDAVKDYGAVIGSLDRLAGRFGPEWGWPDREFTFEQALIDVAWLQKEGQLRRSFSYVVITPDGERQLGRIHVAPSDARDADAVVVFWVRADEENSILEKELEEFVRTWVTTAWPFEKVRFPGRE</sequence>
<protein>
    <recommendedName>
        <fullName evidence="3">GNAT family N-acetyltransferase</fullName>
    </recommendedName>
</protein>
<evidence type="ECO:0008006" key="3">
    <source>
        <dbReference type="Google" id="ProtNLM"/>
    </source>
</evidence>